<gene>
    <name evidence="4" type="ORF">Daus18300_000353</name>
</gene>
<dbReference type="Gene3D" id="1.25.40.20">
    <property type="entry name" value="Ankyrin repeat-containing domain"/>
    <property type="match status" value="2"/>
</dbReference>
<reference evidence="4 5" key="1">
    <citation type="journal article" date="2024" name="IMA Fungus">
        <title>IMA Genome - F19 : A genome assembly and annotation guide to empower mycologists, including annotated draft genome sequences of Ceratocystis pirilliformis, Diaporthe australafricana, Fusarium ophioides, Paecilomyces lecythidis, and Sporothrix stenoceras.</title>
        <authorList>
            <person name="Aylward J."/>
            <person name="Wilson A.M."/>
            <person name="Visagie C.M."/>
            <person name="Spraker J."/>
            <person name="Barnes I."/>
            <person name="Buitendag C."/>
            <person name="Ceriani C."/>
            <person name="Del Mar Angel L."/>
            <person name="du Plessis D."/>
            <person name="Fuchs T."/>
            <person name="Gasser K."/>
            <person name="Kramer D."/>
            <person name="Li W."/>
            <person name="Munsamy K."/>
            <person name="Piso A."/>
            <person name="Price J.L."/>
            <person name="Sonnekus B."/>
            <person name="Thomas C."/>
            <person name="van der Nest A."/>
            <person name="van Dijk A."/>
            <person name="van Heerden A."/>
            <person name="van Vuuren N."/>
            <person name="Yilmaz N."/>
            <person name="Duong T.A."/>
            <person name="van der Merwe N.A."/>
            <person name="Wingfield M.J."/>
            <person name="Wingfield B.D."/>
        </authorList>
    </citation>
    <scope>NUCLEOTIDE SEQUENCE [LARGE SCALE GENOMIC DNA]</scope>
    <source>
        <strain evidence="4 5">CMW 18300</strain>
    </source>
</reference>
<dbReference type="Pfam" id="PF12796">
    <property type="entry name" value="Ank_2"/>
    <property type="match status" value="2"/>
</dbReference>
<dbReference type="Pfam" id="PF00023">
    <property type="entry name" value="Ank"/>
    <property type="match status" value="1"/>
</dbReference>
<keyword evidence="1" id="KW-0677">Repeat</keyword>
<proteinExistence type="predicted"/>
<sequence length="511" mass="56165">MDFNQAAATQGKAFSFTECLDSGEMLEAHSFGNGRFITRIPSRDVEVCFGIYKTRELLNIHIFDDDLLRWLHTIPSMHDGLEKSEIHASISMRHLLPCYPDVREKFSQEKGEGHNFDALDLFFCHFLREGSVFSSFGLNHLHEEQVLTELHFHDIRSQYRSLSEDLVLLDDAIDEVGEQDGKEPSYPFMHEPLRSQLRAAIHQRDTIAVGTVLAKVTGVVDVETLCFAIRRFERTIFDLLLEHGAQTNGCDVSTEPLYLAAKSGHLDAVRLLISHGASKEGNSLVMATPLSGAASGGHLDIVQYLVEDEGANIDGNGFLSPLDSAIIHHHTHIIDYLFRAGADVSKLDCLQRPGAAKLLLGCGLDLPQMVLNELLHFAARHGDPEAVQHLLEAGADVNSGANIPLHNRCRISPLAVGCAWTQIGVAHFLSSAGAILLEGENKIRAKGHSFPSPDLPPFDACSSVGKFLQMIEGNHPVQSEESLLGVQLPAQSPVIVMPLNLQPPSLSIVRW</sequence>
<keyword evidence="2 3" id="KW-0040">ANK repeat</keyword>
<dbReference type="InterPro" id="IPR002110">
    <property type="entry name" value="Ankyrin_rpt"/>
</dbReference>
<comment type="caution">
    <text evidence="4">The sequence shown here is derived from an EMBL/GenBank/DDBJ whole genome shotgun (WGS) entry which is preliminary data.</text>
</comment>
<evidence type="ECO:0000256" key="2">
    <source>
        <dbReference type="ARBA" id="ARBA00023043"/>
    </source>
</evidence>
<organism evidence="4 5">
    <name type="scientific">Diaporthe australafricana</name>
    <dbReference type="NCBI Taxonomy" id="127596"/>
    <lineage>
        <taxon>Eukaryota</taxon>
        <taxon>Fungi</taxon>
        <taxon>Dikarya</taxon>
        <taxon>Ascomycota</taxon>
        <taxon>Pezizomycotina</taxon>
        <taxon>Sordariomycetes</taxon>
        <taxon>Sordariomycetidae</taxon>
        <taxon>Diaporthales</taxon>
        <taxon>Diaporthaceae</taxon>
        <taxon>Diaporthe</taxon>
    </lineage>
</organism>
<evidence type="ECO:0000313" key="5">
    <source>
        <dbReference type="Proteomes" id="UP001583177"/>
    </source>
</evidence>
<dbReference type="PANTHER" id="PTHR24123">
    <property type="entry name" value="ANKYRIN REPEAT-CONTAINING"/>
    <property type="match status" value="1"/>
</dbReference>
<evidence type="ECO:0008006" key="6">
    <source>
        <dbReference type="Google" id="ProtNLM"/>
    </source>
</evidence>
<dbReference type="InterPro" id="IPR051165">
    <property type="entry name" value="Multifunctional_ANK_Repeat"/>
</dbReference>
<dbReference type="PANTHER" id="PTHR24123:SF33">
    <property type="entry name" value="PROTEIN HOS4"/>
    <property type="match status" value="1"/>
</dbReference>
<dbReference type="PROSITE" id="PS50297">
    <property type="entry name" value="ANK_REP_REGION"/>
    <property type="match status" value="2"/>
</dbReference>
<accession>A0ABR3Y5T1</accession>
<dbReference type="PROSITE" id="PS50088">
    <property type="entry name" value="ANK_REPEAT"/>
    <property type="match status" value="2"/>
</dbReference>
<name>A0ABR3Y5T1_9PEZI</name>
<protein>
    <recommendedName>
        <fullName evidence="6">Ankyrin repeat protein</fullName>
    </recommendedName>
</protein>
<keyword evidence="5" id="KW-1185">Reference proteome</keyword>
<evidence type="ECO:0000256" key="1">
    <source>
        <dbReference type="ARBA" id="ARBA00022737"/>
    </source>
</evidence>
<dbReference type="SUPFAM" id="SSF48403">
    <property type="entry name" value="Ankyrin repeat"/>
    <property type="match status" value="1"/>
</dbReference>
<dbReference type="EMBL" id="JAWRVE010000002">
    <property type="protein sequence ID" value="KAL1883295.1"/>
    <property type="molecule type" value="Genomic_DNA"/>
</dbReference>
<dbReference type="InterPro" id="IPR036770">
    <property type="entry name" value="Ankyrin_rpt-contain_sf"/>
</dbReference>
<feature type="repeat" description="ANK" evidence="3">
    <location>
        <begin position="252"/>
        <end position="278"/>
    </location>
</feature>
<evidence type="ECO:0000256" key="3">
    <source>
        <dbReference type="PROSITE-ProRule" id="PRU00023"/>
    </source>
</evidence>
<evidence type="ECO:0000313" key="4">
    <source>
        <dbReference type="EMBL" id="KAL1883295.1"/>
    </source>
</evidence>
<feature type="repeat" description="ANK" evidence="3">
    <location>
        <begin position="375"/>
        <end position="402"/>
    </location>
</feature>
<dbReference type="Proteomes" id="UP001583177">
    <property type="component" value="Unassembled WGS sequence"/>
</dbReference>
<dbReference type="SMART" id="SM00248">
    <property type="entry name" value="ANK"/>
    <property type="match status" value="4"/>
</dbReference>